<feature type="domain" description="Transcription regulator AsnC/Lrp ligand binding" evidence="1">
    <location>
        <begin position="6"/>
        <end position="73"/>
    </location>
</feature>
<evidence type="ECO:0000259" key="1">
    <source>
        <dbReference type="Pfam" id="PF01037"/>
    </source>
</evidence>
<sequence length="89" mass="9845">MRAIFVMIKCDMGQAYRVAREMADTIEELSEMHSISGQYDLLGKFYLEPGRDIGLFVVEKVQTVAGVKDTYTLQTFNAFTGAVPTTGTA</sequence>
<accession>A0ABS5F8L7</accession>
<name>A0ABS5F8L7_9PROT</name>
<keyword evidence="3" id="KW-1185">Reference proteome</keyword>
<protein>
    <submittedName>
        <fullName evidence="2">Lrp/AsnC family transcriptional regulator</fullName>
    </submittedName>
</protein>
<evidence type="ECO:0000313" key="2">
    <source>
        <dbReference type="EMBL" id="MBR0668904.1"/>
    </source>
</evidence>
<dbReference type="Pfam" id="PF01037">
    <property type="entry name" value="AsnC_trans_reg"/>
    <property type="match status" value="1"/>
</dbReference>
<dbReference type="InterPro" id="IPR019887">
    <property type="entry name" value="Tscrpt_reg_AsnC/Lrp_C"/>
</dbReference>
<gene>
    <name evidence="2" type="ORF">GXW71_31430</name>
</gene>
<dbReference type="EMBL" id="JAAGBB010000073">
    <property type="protein sequence ID" value="MBR0668904.1"/>
    <property type="molecule type" value="Genomic_DNA"/>
</dbReference>
<evidence type="ECO:0000313" key="3">
    <source>
        <dbReference type="Proteomes" id="UP001196870"/>
    </source>
</evidence>
<proteinExistence type="predicted"/>
<dbReference type="Gene3D" id="3.30.70.920">
    <property type="match status" value="1"/>
</dbReference>
<dbReference type="RefSeq" id="WP_211857173.1">
    <property type="nucleotide sequence ID" value="NZ_JAAGBB010000073.1"/>
</dbReference>
<dbReference type="InterPro" id="IPR011008">
    <property type="entry name" value="Dimeric_a/b-barrel"/>
</dbReference>
<organism evidence="2 3">
    <name type="scientific">Plastoroseomonas hellenica</name>
    <dbReference type="NCBI Taxonomy" id="2687306"/>
    <lineage>
        <taxon>Bacteria</taxon>
        <taxon>Pseudomonadati</taxon>
        <taxon>Pseudomonadota</taxon>
        <taxon>Alphaproteobacteria</taxon>
        <taxon>Acetobacterales</taxon>
        <taxon>Acetobacteraceae</taxon>
        <taxon>Plastoroseomonas</taxon>
    </lineage>
</organism>
<dbReference type="SUPFAM" id="SSF54909">
    <property type="entry name" value="Dimeric alpha+beta barrel"/>
    <property type="match status" value="1"/>
</dbReference>
<comment type="caution">
    <text evidence="2">The sequence shown here is derived from an EMBL/GenBank/DDBJ whole genome shotgun (WGS) entry which is preliminary data.</text>
</comment>
<dbReference type="Proteomes" id="UP001196870">
    <property type="component" value="Unassembled WGS sequence"/>
</dbReference>
<reference evidence="3" key="1">
    <citation type="journal article" date="2021" name="Syst. Appl. Microbiol.">
        <title>Roseomonas hellenica sp. nov., isolated from roots of wild-growing Alkanna tinctoria.</title>
        <authorList>
            <person name="Rat A."/>
            <person name="Naranjo H.D."/>
            <person name="Lebbe L."/>
            <person name="Cnockaert M."/>
            <person name="Krigas N."/>
            <person name="Grigoriadou K."/>
            <person name="Maloupa E."/>
            <person name="Willems A."/>
        </authorList>
    </citation>
    <scope>NUCLEOTIDE SEQUENCE [LARGE SCALE GENOMIC DNA]</scope>
    <source>
        <strain evidence="3">LMG 31523</strain>
    </source>
</reference>